<feature type="region of interest" description="Disordered" evidence="1">
    <location>
        <begin position="222"/>
        <end position="242"/>
    </location>
</feature>
<dbReference type="OrthoDB" id="2506647at2759"/>
<feature type="chain" id="PRO_5040784350" evidence="2">
    <location>
        <begin position="19"/>
        <end position="268"/>
    </location>
</feature>
<evidence type="ECO:0000256" key="1">
    <source>
        <dbReference type="SAM" id="MobiDB-lite"/>
    </source>
</evidence>
<dbReference type="AlphaFoldDB" id="A0A9W8MRH2"/>
<reference evidence="3" key="1">
    <citation type="submission" date="2022-07" db="EMBL/GenBank/DDBJ databases">
        <title>Genome Sequence of Agrocybe chaxingu.</title>
        <authorList>
            <person name="Buettner E."/>
        </authorList>
    </citation>
    <scope>NUCLEOTIDE SEQUENCE</scope>
    <source>
        <strain evidence="3">MP-N11</strain>
    </source>
</reference>
<dbReference type="InterPro" id="IPR035810">
    <property type="entry name" value="PEBP_euk"/>
</dbReference>
<dbReference type="Pfam" id="PF01161">
    <property type="entry name" value="PBP"/>
    <property type="match status" value="1"/>
</dbReference>
<keyword evidence="4" id="KW-1185">Reference proteome</keyword>
<dbReference type="InterPro" id="IPR008914">
    <property type="entry name" value="PEBP"/>
</dbReference>
<evidence type="ECO:0000313" key="3">
    <source>
        <dbReference type="EMBL" id="KAJ3504867.1"/>
    </source>
</evidence>
<name>A0A9W8MRH2_9AGAR</name>
<dbReference type="SUPFAM" id="SSF49777">
    <property type="entry name" value="PEBP-like"/>
    <property type="match status" value="1"/>
</dbReference>
<feature type="signal peptide" evidence="2">
    <location>
        <begin position="1"/>
        <end position="18"/>
    </location>
</feature>
<gene>
    <name evidence="3" type="ORF">NLJ89_g7715</name>
</gene>
<dbReference type="CDD" id="cd00866">
    <property type="entry name" value="PEBP_euk"/>
    <property type="match status" value="1"/>
</dbReference>
<dbReference type="EMBL" id="JANKHO010000952">
    <property type="protein sequence ID" value="KAJ3504867.1"/>
    <property type="molecule type" value="Genomic_DNA"/>
</dbReference>
<comment type="caution">
    <text evidence="3">The sequence shown here is derived from an EMBL/GenBank/DDBJ whole genome shotgun (WGS) entry which is preliminary data.</text>
</comment>
<dbReference type="PANTHER" id="PTHR11362:SF140">
    <property type="entry name" value="PEBP-LIKE PROTEIN"/>
    <property type="match status" value="1"/>
</dbReference>
<accession>A0A9W8MRH2</accession>
<sequence length="268" mass="26739">MFSRALIASLALVPFAVAQTSSVDIAAIEAHFEQSALVPDLFPSFTPSALLTLDYPGVGEAEPGQLFTKEQVGPTPTVTVVPANSSVSLSGTYTLAMVDADIVGSKLPEGQTRHWLVNGVTISGSTVNNASAVGITTYAGPWPAAGSGPHRQVPFPPSTFSAPAAFSQPNMGVSVFDFNAYVRDSGLGPLIAANYITVEEGTATASIPATSAVVTSTLAAGSSASSSSGSSTGTSDASSPTTSTSGAAALSAKLLSAMVAAGLAILVV</sequence>
<dbReference type="Proteomes" id="UP001148786">
    <property type="component" value="Unassembled WGS sequence"/>
</dbReference>
<dbReference type="InterPro" id="IPR036610">
    <property type="entry name" value="PEBP-like_sf"/>
</dbReference>
<evidence type="ECO:0000313" key="4">
    <source>
        <dbReference type="Proteomes" id="UP001148786"/>
    </source>
</evidence>
<dbReference type="Gene3D" id="3.90.280.10">
    <property type="entry name" value="PEBP-like"/>
    <property type="match status" value="1"/>
</dbReference>
<protein>
    <submittedName>
        <fullName evidence="3">Uncharacterized protein</fullName>
    </submittedName>
</protein>
<dbReference type="PANTHER" id="PTHR11362">
    <property type="entry name" value="PHOSPHATIDYLETHANOLAMINE-BINDING PROTEIN"/>
    <property type="match status" value="1"/>
</dbReference>
<keyword evidence="2" id="KW-0732">Signal</keyword>
<evidence type="ECO:0000256" key="2">
    <source>
        <dbReference type="SAM" id="SignalP"/>
    </source>
</evidence>
<proteinExistence type="predicted"/>
<organism evidence="3 4">
    <name type="scientific">Agrocybe chaxingu</name>
    <dbReference type="NCBI Taxonomy" id="84603"/>
    <lineage>
        <taxon>Eukaryota</taxon>
        <taxon>Fungi</taxon>
        <taxon>Dikarya</taxon>
        <taxon>Basidiomycota</taxon>
        <taxon>Agaricomycotina</taxon>
        <taxon>Agaricomycetes</taxon>
        <taxon>Agaricomycetidae</taxon>
        <taxon>Agaricales</taxon>
        <taxon>Agaricineae</taxon>
        <taxon>Strophariaceae</taxon>
        <taxon>Agrocybe</taxon>
    </lineage>
</organism>